<feature type="transmembrane region" description="Helical" evidence="6">
    <location>
        <begin position="7"/>
        <end position="28"/>
    </location>
</feature>
<dbReference type="EMBL" id="CP051152">
    <property type="protein sequence ID" value="QJQ06286.1"/>
    <property type="molecule type" value="Genomic_DNA"/>
</dbReference>
<dbReference type="GO" id="GO:0007165">
    <property type="term" value="P:signal transduction"/>
    <property type="evidence" value="ECO:0007669"/>
    <property type="project" value="UniProtKB-KW"/>
</dbReference>
<feature type="region of interest" description="Disordered" evidence="5">
    <location>
        <begin position="273"/>
        <end position="297"/>
    </location>
</feature>
<comment type="subcellular location">
    <subcellularLocation>
        <location evidence="1">Membrane</location>
    </subcellularLocation>
</comment>
<feature type="compositionally biased region" description="Low complexity" evidence="5">
    <location>
        <begin position="521"/>
        <end position="533"/>
    </location>
</feature>
<dbReference type="OrthoDB" id="8698080at2"/>
<dbReference type="GO" id="GO:0004888">
    <property type="term" value="F:transmembrane signaling receptor activity"/>
    <property type="evidence" value="ECO:0007669"/>
    <property type="project" value="InterPro"/>
</dbReference>
<evidence type="ECO:0000256" key="3">
    <source>
        <dbReference type="ARBA" id="ARBA00029447"/>
    </source>
</evidence>
<dbReference type="GO" id="GO:0006935">
    <property type="term" value="P:chemotaxis"/>
    <property type="evidence" value="ECO:0007669"/>
    <property type="project" value="InterPro"/>
</dbReference>
<evidence type="ECO:0000313" key="8">
    <source>
        <dbReference type="EMBL" id="QJQ06286.1"/>
    </source>
</evidence>
<dbReference type="Proteomes" id="UP000274350">
    <property type="component" value="Chromosome"/>
</dbReference>
<dbReference type="PROSITE" id="PS50111">
    <property type="entry name" value="CHEMOTAXIS_TRANSDUC_2"/>
    <property type="match status" value="1"/>
</dbReference>
<evidence type="ECO:0000313" key="9">
    <source>
        <dbReference type="Proteomes" id="UP000274350"/>
    </source>
</evidence>
<evidence type="ECO:0000256" key="2">
    <source>
        <dbReference type="ARBA" id="ARBA00022481"/>
    </source>
</evidence>
<dbReference type="GO" id="GO:0005886">
    <property type="term" value="C:plasma membrane"/>
    <property type="evidence" value="ECO:0007669"/>
    <property type="project" value="TreeGrafter"/>
</dbReference>
<keyword evidence="6" id="KW-0812">Transmembrane</keyword>
<name>A0A6M4A4L6_9BURK</name>
<dbReference type="PRINTS" id="PR00260">
    <property type="entry name" value="CHEMTRNSDUCR"/>
</dbReference>
<proteinExistence type="inferred from homology"/>
<comment type="similarity">
    <text evidence="3">Belongs to the methyl-accepting chemotaxis (MCP) protein family.</text>
</comment>
<organism evidence="8 9">
    <name type="scientific">Undibacterium piscinae</name>
    <dbReference type="NCBI Taxonomy" id="2495591"/>
    <lineage>
        <taxon>Bacteria</taxon>
        <taxon>Pseudomonadati</taxon>
        <taxon>Pseudomonadota</taxon>
        <taxon>Betaproteobacteria</taxon>
        <taxon>Burkholderiales</taxon>
        <taxon>Oxalobacteraceae</taxon>
        <taxon>Undibacterium</taxon>
    </lineage>
</organism>
<evidence type="ECO:0000256" key="4">
    <source>
        <dbReference type="PROSITE-ProRule" id="PRU00284"/>
    </source>
</evidence>
<dbReference type="InterPro" id="IPR051310">
    <property type="entry name" value="MCP_chemotaxis"/>
</dbReference>
<gene>
    <name evidence="8" type="ORF">EJG51_010965</name>
</gene>
<dbReference type="FunFam" id="1.10.287.950:FF:000001">
    <property type="entry name" value="Methyl-accepting chemotaxis sensory transducer"/>
    <property type="match status" value="1"/>
</dbReference>
<protein>
    <submittedName>
        <fullName evidence="8">Chemotaxis protein</fullName>
    </submittedName>
</protein>
<dbReference type="Pfam" id="PF00015">
    <property type="entry name" value="MCPsignal"/>
    <property type="match status" value="1"/>
</dbReference>
<reference evidence="8 9" key="1">
    <citation type="journal article" date="2019" name="Int. J. Syst. Evol. Microbiol.">
        <title>Undibacterium piscinae sp. nov., isolated from Korean shiner intestine.</title>
        <authorList>
            <person name="Lee S.Y."/>
            <person name="Kang W."/>
            <person name="Kim P.S."/>
            <person name="Kim H.S."/>
            <person name="Sung H."/>
            <person name="Shin N.R."/>
            <person name="Whon T.W."/>
            <person name="Yun J.H."/>
            <person name="Lee J.Y."/>
            <person name="Lee J.Y."/>
            <person name="Jung M.J."/>
            <person name="Jeong Y.S."/>
            <person name="Tak E.J."/>
            <person name="Han J.E."/>
            <person name="Hyun D.W."/>
            <person name="Kang M.S."/>
            <person name="Lee K.E."/>
            <person name="Lee B.H."/>
            <person name="Bae J.W."/>
        </authorList>
    </citation>
    <scope>NUCLEOTIDE SEQUENCE [LARGE SCALE GENOMIC DNA]</scope>
    <source>
        <strain evidence="8 9">S11R28</strain>
    </source>
</reference>
<accession>A0A6M4A4L6</accession>
<keyword evidence="6" id="KW-0472">Membrane</keyword>
<dbReference type="SUPFAM" id="SSF58104">
    <property type="entry name" value="Methyl-accepting chemotaxis protein (MCP) signaling domain"/>
    <property type="match status" value="1"/>
</dbReference>
<evidence type="ECO:0000256" key="5">
    <source>
        <dbReference type="SAM" id="MobiDB-lite"/>
    </source>
</evidence>
<keyword evidence="2" id="KW-0488">Methylation</keyword>
<evidence type="ECO:0000256" key="1">
    <source>
        <dbReference type="ARBA" id="ARBA00004370"/>
    </source>
</evidence>
<dbReference type="PANTHER" id="PTHR43531:SF14">
    <property type="entry name" value="METHYL-ACCEPTING CHEMOTAXIS PROTEIN I-RELATED"/>
    <property type="match status" value="1"/>
</dbReference>
<evidence type="ECO:0000256" key="6">
    <source>
        <dbReference type="SAM" id="Phobius"/>
    </source>
</evidence>
<feature type="region of interest" description="Disordered" evidence="5">
    <location>
        <begin position="521"/>
        <end position="557"/>
    </location>
</feature>
<keyword evidence="6" id="KW-1133">Transmembrane helix</keyword>
<dbReference type="KEGG" id="upi:EJG51_010965"/>
<dbReference type="InterPro" id="IPR004090">
    <property type="entry name" value="Chemotax_Me-accpt_rcpt"/>
</dbReference>
<evidence type="ECO:0000259" key="7">
    <source>
        <dbReference type="PROSITE" id="PS50111"/>
    </source>
</evidence>
<feature type="domain" description="Methyl-accepting transducer" evidence="7">
    <location>
        <begin position="259"/>
        <end position="488"/>
    </location>
</feature>
<keyword evidence="4" id="KW-0807">Transducer</keyword>
<dbReference type="SMART" id="SM00283">
    <property type="entry name" value="MA"/>
    <property type="match status" value="1"/>
</dbReference>
<dbReference type="InterPro" id="IPR004089">
    <property type="entry name" value="MCPsignal_dom"/>
</dbReference>
<keyword evidence="9" id="KW-1185">Reference proteome</keyword>
<sequence length="557" mass="58565">MSIKRRIWALPLVSTVIFGIGLAVSVYFSTTAINSIQTTESVDYPVLDKTKTLQNDVQGFVDALKQAVGEGDKKAIDGLAENAKKVHEKFTQLGSIPGQKELAVRLAKEFDAYYAPALSVAKIMMGTEQGDPQAAIAQMQSSLKVLETDLGKTVEAAQKQFASGVEGSGNNVRNVLYTSILVAVIVTLTLGVVSFFVVRTIWHQLGGEPEYAREIASAVAAGDLSMNIAMDAGDSTSLLAALNEMQDRLKNMVSDIKISAETIKVASSEIASGNSDLSSRTESQASSLEETASSMEGLTDTVKQNADNARQASKLVETASSVAIKGGQVVGQVVATMTDINQSSKKIVDIISVIDGIAFQTNILALNAAVEAARAGEQGRGFAVVASEVRNLAQRSAAAAKEIKTLIGDSVDKVHAGSQLVDQAGQTMDEIVASVKRVSDIMNEISSASQEQSAGIQEISMAIGQMDEMTQQNSALVEQAAAAAESLEEQADHLTHALEVFKLSGAVSATPQTQIHRVASTAQASKAKSQPATLKLAANSGASKKPAAAATDDWEEF</sequence>
<feature type="transmembrane region" description="Helical" evidence="6">
    <location>
        <begin position="175"/>
        <end position="198"/>
    </location>
</feature>
<dbReference type="PANTHER" id="PTHR43531">
    <property type="entry name" value="PROTEIN ICFG"/>
    <property type="match status" value="1"/>
</dbReference>
<dbReference type="AlphaFoldDB" id="A0A6M4A4L6"/>
<dbReference type="CDD" id="cd11386">
    <property type="entry name" value="MCP_signal"/>
    <property type="match status" value="1"/>
</dbReference>
<dbReference type="Gene3D" id="1.10.287.950">
    <property type="entry name" value="Methyl-accepting chemotaxis protein"/>
    <property type="match status" value="1"/>
</dbReference>